<dbReference type="InterPro" id="IPR007848">
    <property type="entry name" value="Small_mtfrase_dom"/>
</dbReference>
<dbReference type="InterPro" id="IPR050320">
    <property type="entry name" value="N5-glutamine_MTase"/>
</dbReference>
<dbReference type="AlphaFoldDB" id="A0A381X209"/>
<sequence length="268" mass="29565">MKTGSLDAKLEAEVLLRHVLKIDRAAMFRDLDEDISMEDSSNIASLVKRRIKREPLAYITGVKEFYGLPFVVSEDVLIPRQETELLVDAAIVQAKSLGKNQISIVDVGTGSGAIAVSLALNIPTSSIIAVDISESALAIADDNRRTHGLYSRIKLRRGNLLEPIIDKIDILVSNLPYIRSDKLTSLQEEVLREPVVALDGGYDGLELIKRLLFQAVDKMSNPGVILFEIDPDQASEAVKLCQQFFPSAITTVLKDLSNNERAVLLEIR</sequence>
<dbReference type="Pfam" id="PF17827">
    <property type="entry name" value="PrmC_N"/>
    <property type="match status" value="1"/>
</dbReference>
<evidence type="ECO:0000313" key="8">
    <source>
        <dbReference type="EMBL" id="SVA58243.1"/>
    </source>
</evidence>
<keyword evidence="3" id="KW-0808">Transferase</keyword>
<dbReference type="NCBIfam" id="TIGR00536">
    <property type="entry name" value="hemK_fam"/>
    <property type="match status" value="1"/>
</dbReference>
<name>A0A381X209_9ZZZZ</name>
<feature type="domain" description="Methyltransferase small" evidence="6">
    <location>
        <begin position="99"/>
        <end position="193"/>
    </location>
</feature>
<dbReference type="GO" id="GO:0032259">
    <property type="term" value="P:methylation"/>
    <property type="evidence" value="ECO:0007669"/>
    <property type="project" value="UniProtKB-KW"/>
</dbReference>
<dbReference type="GO" id="GO:0102559">
    <property type="term" value="F:peptide chain release factor N(5)-glutamine methyltransferase activity"/>
    <property type="evidence" value="ECO:0007669"/>
    <property type="project" value="UniProtKB-EC"/>
</dbReference>
<evidence type="ECO:0000256" key="2">
    <source>
        <dbReference type="ARBA" id="ARBA00022603"/>
    </source>
</evidence>
<evidence type="ECO:0000259" key="7">
    <source>
        <dbReference type="Pfam" id="PF17827"/>
    </source>
</evidence>
<dbReference type="InterPro" id="IPR004556">
    <property type="entry name" value="HemK-like"/>
</dbReference>
<evidence type="ECO:0000256" key="1">
    <source>
        <dbReference type="ARBA" id="ARBA00012771"/>
    </source>
</evidence>
<dbReference type="Gene3D" id="1.10.8.10">
    <property type="entry name" value="DNA helicase RuvA subunit, C-terminal domain"/>
    <property type="match status" value="1"/>
</dbReference>
<dbReference type="EMBL" id="UINC01013488">
    <property type="protein sequence ID" value="SVA58243.1"/>
    <property type="molecule type" value="Genomic_DNA"/>
</dbReference>
<evidence type="ECO:0000256" key="5">
    <source>
        <dbReference type="ARBA" id="ARBA00048391"/>
    </source>
</evidence>
<dbReference type="Pfam" id="PF05175">
    <property type="entry name" value="MTS"/>
    <property type="match status" value="1"/>
</dbReference>
<dbReference type="PANTHER" id="PTHR18895">
    <property type="entry name" value="HEMK METHYLTRANSFERASE"/>
    <property type="match status" value="1"/>
</dbReference>
<evidence type="ECO:0000256" key="4">
    <source>
        <dbReference type="ARBA" id="ARBA00022691"/>
    </source>
</evidence>
<dbReference type="InterPro" id="IPR019874">
    <property type="entry name" value="RF_methyltr_PrmC"/>
</dbReference>
<keyword evidence="2" id="KW-0489">Methyltransferase</keyword>
<proteinExistence type="inferred from homology"/>
<reference evidence="8" key="1">
    <citation type="submission" date="2018-05" db="EMBL/GenBank/DDBJ databases">
        <authorList>
            <person name="Lanie J.A."/>
            <person name="Ng W.-L."/>
            <person name="Kazmierczak K.M."/>
            <person name="Andrzejewski T.M."/>
            <person name="Davidsen T.M."/>
            <person name="Wayne K.J."/>
            <person name="Tettelin H."/>
            <person name="Glass J.I."/>
            <person name="Rusch D."/>
            <person name="Podicherti R."/>
            <person name="Tsui H.-C.T."/>
            <person name="Winkler M.E."/>
        </authorList>
    </citation>
    <scope>NUCLEOTIDE SEQUENCE</scope>
</reference>
<accession>A0A381X209</accession>
<evidence type="ECO:0000256" key="3">
    <source>
        <dbReference type="ARBA" id="ARBA00022679"/>
    </source>
</evidence>
<organism evidence="8">
    <name type="scientific">marine metagenome</name>
    <dbReference type="NCBI Taxonomy" id="408172"/>
    <lineage>
        <taxon>unclassified sequences</taxon>
        <taxon>metagenomes</taxon>
        <taxon>ecological metagenomes</taxon>
    </lineage>
</organism>
<evidence type="ECO:0000259" key="6">
    <source>
        <dbReference type="Pfam" id="PF05175"/>
    </source>
</evidence>
<comment type="catalytic activity">
    <reaction evidence="5">
        <text>L-glutaminyl-[peptide chain release factor] + S-adenosyl-L-methionine = N(5)-methyl-L-glutaminyl-[peptide chain release factor] + S-adenosyl-L-homocysteine + H(+)</text>
        <dbReference type="Rhea" id="RHEA:42896"/>
        <dbReference type="Rhea" id="RHEA-COMP:10271"/>
        <dbReference type="Rhea" id="RHEA-COMP:10272"/>
        <dbReference type="ChEBI" id="CHEBI:15378"/>
        <dbReference type="ChEBI" id="CHEBI:30011"/>
        <dbReference type="ChEBI" id="CHEBI:57856"/>
        <dbReference type="ChEBI" id="CHEBI:59789"/>
        <dbReference type="ChEBI" id="CHEBI:61891"/>
        <dbReference type="EC" id="2.1.1.297"/>
    </reaction>
</comment>
<dbReference type="NCBIfam" id="TIGR03534">
    <property type="entry name" value="RF_mod_PrmC"/>
    <property type="match status" value="1"/>
</dbReference>
<dbReference type="SUPFAM" id="SSF53335">
    <property type="entry name" value="S-adenosyl-L-methionine-dependent methyltransferases"/>
    <property type="match status" value="1"/>
</dbReference>
<dbReference type="InterPro" id="IPR040758">
    <property type="entry name" value="PrmC_N"/>
</dbReference>
<dbReference type="PANTHER" id="PTHR18895:SF74">
    <property type="entry name" value="MTRF1L RELEASE FACTOR GLUTAMINE METHYLTRANSFERASE"/>
    <property type="match status" value="1"/>
</dbReference>
<dbReference type="CDD" id="cd02440">
    <property type="entry name" value="AdoMet_MTases"/>
    <property type="match status" value="1"/>
</dbReference>
<protein>
    <recommendedName>
        <fullName evidence="1">peptide chain release factor N(5)-glutamine methyltransferase</fullName>
        <ecNumber evidence="1">2.1.1.297</ecNumber>
    </recommendedName>
</protein>
<dbReference type="HAMAP" id="MF_02126">
    <property type="entry name" value="RF_methyltr_PrmC"/>
    <property type="match status" value="1"/>
</dbReference>
<keyword evidence="4" id="KW-0949">S-adenosyl-L-methionine</keyword>
<dbReference type="InterPro" id="IPR029063">
    <property type="entry name" value="SAM-dependent_MTases_sf"/>
</dbReference>
<dbReference type="EC" id="2.1.1.297" evidence="1"/>
<gene>
    <name evidence="8" type="ORF">METZ01_LOCUS111097</name>
</gene>
<dbReference type="Gene3D" id="3.40.50.150">
    <property type="entry name" value="Vaccinia Virus protein VP39"/>
    <property type="match status" value="1"/>
</dbReference>
<feature type="domain" description="Release factor glutamine methyltransferase N-terminal" evidence="7">
    <location>
        <begin position="4"/>
        <end position="61"/>
    </location>
</feature>